<feature type="region of interest" description="Disordered" evidence="5">
    <location>
        <begin position="599"/>
        <end position="672"/>
    </location>
</feature>
<dbReference type="AlphaFoldDB" id="A0A1X6Z7Z9"/>
<evidence type="ECO:0000256" key="4">
    <source>
        <dbReference type="PROSITE-ProRule" id="PRU00473"/>
    </source>
</evidence>
<protein>
    <submittedName>
        <fullName evidence="8">OOP family OmpA-OmpF porin</fullName>
    </submittedName>
    <submittedName>
        <fullName evidence="9">Outer membrane porin F</fullName>
    </submittedName>
</protein>
<gene>
    <name evidence="9" type="primary">oprF_2</name>
    <name evidence="8" type="ORF">CLV79_10477</name>
    <name evidence="9" type="ORF">LOS8367_01874</name>
</gene>
<keyword evidence="3" id="KW-0998">Cell outer membrane</keyword>
<evidence type="ECO:0000256" key="2">
    <source>
        <dbReference type="ARBA" id="ARBA00023136"/>
    </source>
</evidence>
<dbReference type="Proteomes" id="UP000240624">
    <property type="component" value="Unassembled WGS sequence"/>
</dbReference>
<sequence length="672" mass="69799">MRLPPIAAVISAFALAGGVSVIAARTAVAVVEDVSASEVRAALAAQGYDWASVQADGLQVVIEGAAPTEAIRFRAMSAAGGVVDASRVIDNMRVVEAETPPPPDFAVEILRNDSGVSLIGLIPAGTDRAALIAEMERAADGLPVTDLLDVADHPVPEHWASALRYAGRALQTLPHSKLSVRPGRVRVEAISESPEAQRKLESELARLKPDTVRLALRISAPRPVITPFTARFVIDEDGARFDACSADTTEAQAAIIAAAEAAGASGEIDCILGLGVPSDEWGEAVSRAIAALADIGGGSVTFSDADVSLVAAQGTDAAAFDRVAAQLETELPDFFALEAVLPEAPEARPEGAPEFNAVLAEDGALRLSGRLPDQLASTTVENFARARFGGDGLAVATRVTDGLPGDWSVRVLTGLDALSLLSEGRLAVGPDNVAVSGLTGRKSAAADIAGLMAEKLGQGAKFDIDVSYREELDPIAGLPSPEECLRQIAFVTADTKITFDAGSASITAEARPVIDDIAEIVRRCPELEIEVAGYTDSQGRDEMNLELSQERADAVVEALRRARVPVAGFTAVGYGEADPIADNGTSAGREANRRIEFRLSGAQAATEDGTEDEAATEDGTEDEAETEAGAEADGEADTEAETGTDDDTAAGPQPMEKPGTGPRARPSDEEDE</sequence>
<evidence type="ECO:0000313" key="9">
    <source>
        <dbReference type="EMBL" id="SLN42925.1"/>
    </source>
</evidence>
<dbReference type="RefSeq" id="WP_085896205.1">
    <property type="nucleotide sequence ID" value="NZ_FWFY01000004.1"/>
</dbReference>
<proteinExistence type="predicted"/>
<reference evidence="8 11" key="2">
    <citation type="submission" date="2018-03" db="EMBL/GenBank/DDBJ databases">
        <title>Genomic Encyclopedia of Archaeal and Bacterial Type Strains, Phase II (KMG-II): from individual species to whole genera.</title>
        <authorList>
            <person name="Goeker M."/>
        </authorList>
    </citation>
    <scope>NUCLEOTIDE SEQUENCE [LARGE SCALE GENOMIC DNA]</scope>
    <source>
        <strain evidence="8 11">DSM 29956</strain>
    </source>
</reference>
<dbReference type="Proteomes" id="UP000193495">
    <property type="component" value="Unassembled WGS sequence"/>
</dbReference>
<reference evidence="9 10" key="1">
    <citation type="submission" date="2017-03" db="EMBL/GenBank/DDBJ databases">
        <authorList>
            <person name="Afonso C.L."/>
            <person name="Miller P.J."/>
            <person name="Scott M.A."/>
            <person name="Spackman E."/>
            <person name="Goraichik I."/>
            <person name="Dimitrov K.M."/>
            <person name="Suarez D.L."/>
            <person name="Swayne D.E."/>
        </authorList>
    </citation>
    <scope>NUCLEOTIDE SEQUENCE [LARGE SCALE GENOMIC DNA]</scope>
    <source>
        <strain evidence="9 10">CECT 8367</strain>
    </source>
</reference>
<feature type="domain" description="OmpA-like" evidence="7">
    <location>
        <begin position="486"/>
        <end position="603"/>
    </location>
</feature>
<dbReference type="PANTHER" id="PTHR30329">
    <property type="entry name" value="STATOR ELEMENT OF FLAGELLAR MOTOR COMPLEX"/>
    <property type="match status" value="1"/>
</dbReference>
<dbReference type="InterPro" id="IPR050330">
    <property type="entry name" value="Bact_OuterMem_StrucFunc"/>
</dbReference>
<evidence type="ECO:0000313" key="10">
    <source>
        <dbReference type="Proteomes" id="UP000193495"/>
    </source>
</evidence>
<evidence type="ECO:0000256" key="1">
    <source>
        <dbReference type="ARBA" id="ARBA00004442"/>
    </source>
</evidence>
<dbReference type="EMBL" id="PYGB01000004">
    <property type="protein sequence ID" value="PSK86648.1"/>
    <property type="molecule type" value="Genomic_DNA"/>
</dbReference>
<dbReference type="PANTHER" id="PTHR30329:SF21">
    <property type="entry name" value="LIPOPROTEIN YIAD-RELATED"/>
    <property type="match status" value="1"/>
</dbReference>
<name>A0A1X6Z7Z9_9RHOB</name>
<accession>A0A1X6Z7Z9</accession>
<feature type="compositionally biased region" description="Acidic residues" evidence="5">
    <location>
        <begin position="608"/>
        <end position="648"/>
    </location>
</feature>
<keyword evidence="6" id="KW-0732">Signal</keyword>
<dbReference type="GO" id="GO:0009279">
    <property type="term" value="C:cell outer membrane"/>
    <property type="evidence" value="ECO:0007669"/>
    <property type="project" value="UniProtKB-SubCell"/>
</dbReference>
<evidence type="ECO:0000313" key="8">
    <source>
        <dbReference type="EMBL" id="PSK86648.1"/>
    </source>
</evidence>
<dbReference type="SUPFAM" id="SSF103088">
    <property type="entry name" value="OmpA-like"/>
    <property type="match status" value="1"/>
</dbReference>
<dbReference type="Gene3D" id="3.30.1330.60">
    <property type="entry name" value="OmpA-like domain"/>
    <property type="match status" value="1"/>
</dbReference>
<dbReference type="InterPro" id="IPR006664">
    <property type="entry name" value="OMP_bac"/>
</dbReference>
<keyword evidence="2 4" id="KW-0472">Membrane</keyword>
<evidence type="ECO:0000256" key="5">
    <source>
        <dbReference type="SAM" id="MobiDB-lite"/>
    </source>
</evidence>
<dbReference type="OrthoDB" id="5525824at2"/>
<evidence type="ECO:0000313" key="11">
    <source>
        <dbReference type="Proteomes" id="UP000240624"/>
    </source>
</evidence>
<dbReference type="PRINTS" id="PR01021">
    <property type="entry name" value="OMPADOMAIN"/>
</dbReference>
<feature type="chain" id="PRO_5044568229" evidence="6">
    <location>
        <begin position="24"/>
        <end position="672"/>
    </location>
</feature>
<dbReference type="Gene3D" id="3.40.1520.20">
    <property type="match status" value="2"/>
</dbReference>
<dbReference type="CDD" id="cd07185">
    <property type="entry name" value="OmpA_C-like"/>
    <property type="match status" value="1"/>
</dbReference>
<evidence type="ECO:0000259" key="7">
    <source>
        <dbReference type="PROSITE" id="PS51123"/>
    </source>
</evidence>
<dbReference type="InterPro" id="IPR036737">
    <property type="entry name" value="OmpA-like_sf"/>
</dbReference>
<feature type="signal peptide" evidence="6">
    <location>
        <begin position="1"/>
        <end position="23"/>
    </location>
</feature>
<dbReference type="PROSITE" id="PS51123">
    <property type="entry name" value="OMPA_2"/>
    <property type="match status" value="1"/>
</dbReference>
<comment type="subcellular location">
    <subcellularLocation>
        <location evidence="1">Cell outer membrane</location>
    </subcellularLocation>
</comment>
<dbReference type="EMBL" id="FWFY01000004">
    <property type="protein sequence ID" value="SLN42925.1"/>
    <property type="molecule type" value="Genomic_DNA"/>
</dbReference>
<organism evidence="9 10">
    <name type="scientific">Limimaricola soesokkakensis</name>
    <dbReference type="NCBI Taxonomy" id="1343159"/>
    <lineage>
        <taxon>Bacteria</taxon>
        <taxon>Pseudomonadati</taxon>
        <taxon>Pseudomonadota</taxon>
        <taxon>Alphaproteobacteria</taxon>
        <taxon>Rhodobacterales</taxon>
        <taxon>Paracoccaceae</taxon>
        <taxon>Limimaricola</taxon>
    </lineage>
</organism>
<dbReference type="InterPro" id="IPR006665">
    <property type="entry name" value="OmpA-like"/>
</dbReference>
<keyword evidence="11" id="KW-1185">Reference proteome</keyword>
<dbReference type="Pfam" id="PF00691">
    <property type="entry name" value="OmpA"/>
    <property type="match status" value="1"/>
</dbReference>
<evidence type="ECO:0000256" key="6">
    <source>
        <dbReference type="SAM" id="SignalP"/>
    </source>
</evidence>
<evidence type="ECO:0000256" key="3">
    <source>
        <dbReference type="ARBA" id="ARBA00023237"/>
    </source>
</evidence>